<sequence length="476" mass="52965">MNLHFAKNLQRFGEQTALLLPDGTAISYLKLAQLADHFAQRFVQFDVWPQQVCALLCRNNLTTVVAYLCCLRHQRPLVLLDANLPQSQLDPLIRQLEIAVLIDDLGTMRRVSASAFRARPDLALLLSTSGSTGDPKSVMLSLDNLHSNALAISRYLPLQMSDVAITALPLHYSYGLSVLNSHLLCGATVLLTDYSVMNKEFWQLMRDFAVNSLAGVPFSYKMLKTLRFERLPLPALRYMTQAGGPLSDDLRQYVQLLAEQKQIPVYLMYGQTEATARIAWLRPEYLADHADCIGEPIPGGALLLRDVESRTEITEANLEGELVYQGPNVMLGYAQNSADLRSNDKMAELATGDLAILRPNGLFQITGRLKRMLKIQGKRWQLDQLETLLQRERWSTVCTGRDDLLVVAVIDANAESTAAAAVSDYLHTTLLLHPSLFKVLLVRDVPYTNNGKVHYHALLRIATGETLTEGPGGSTH</sequence>
<reference evidence="2 3" key="1">
    <citation type="submission" date="2024-09" db="EMBL/GenBank/DDBJ databases">
        <authorList>
            <person name="Sun Q."/>
            <person name="Mori K."/>
        </authorList>
    </citation>
    <scope>NUCLEOTIDE SEQUENCE [LARGE SCALE GENOMIC DNA]</scope>
    <source>
        <strain evidence="2 3">KCTC 23315</strain>
    </source>
</reference>
<gene>
    <name evidence="2" type="ORF">ACFFJP_17925</name>
</gene>
<name>A0ABV6BIK1_9GAMM</name>
<organism evidence="2 3">
    <name type="scientific">Rheinheimera tilapiae</name>
    <dbReference type="NCBI Taxonomy" id="875043"/>
    <lineage>
        <taxon>Bacteria</taxon>
        <taxon>Pseudomonadati</taxon>
        <taxon>Pseudomonadota</taxon>
        <taxon>Gammaproteobacteria</taxon>
        <taxon>Chromatiales</taxon>
        <taxon>Chromatiaceae</taxon>
        <taxon>Rheinheimera</taxon>
    </lineage>
</organism>
<dbReference type="SUPFAM" id="SSF56801">
    <property type="entry name" value="Acetyl-CoA synthetase-like"/>
    <property type="match status" value="1"/>
</dbReference>
<dbReference type="InterPro" id="IPR042099">
    <property type="entry name" value="ANL_N_sf"/>
</dbReference>
<evidence type="ECO:0000313" key="2">
    <source>
        <dbReference type="EMBL" id="MFC0050184.1"/>
    </source>
</evidence>
<dbReference type="Gene3D" id="3.40.50.12780">
    <property type="entry name" value="N-terminal domain of ligase-like"/>
    <property type="match status" value="1"/>
</dbReference>
<dbReference type="PANTHER" id="PTHR43767:SF1">
    <property type="entry name" value="NONRIBOSOMAL PEPTIDE SYNTHASE PES1 (EUROFUNG)-RELATED"/>
    <property type="match status" value="1"/>
</dbReference>
<dbReference type="Proteomes" id="UP001589813">
    <property type="component" value="Unassembled WGS sequence"/>
</dbReference>
<evidence type="ECO:0000259" key="1">
    <source>
        <dbReference type="Pfam" id="PF00501"/>
    </source>
</evidence>
<dbReference type="InterPro" id="IPR050237">
    <property type="entry name" value="ATP-dep_AMP-bd_enzyme"/>
</dbReference>
<evidence type="ECO:0000313" key="3">
    <source>
        <dbReference type="Proteomes" id="UP001589813"/>
    </source>
</evidence>
<dbReference type="Pfam" id="PF00501">
    <property type="entry name" value="AMP-binding"/>
    <property type="match status" value="2"/>
</dbReference>
<proteinExistence type="predicted"/>
<feature type="domain" description="AMP-dependent synthetase/ligase" evidence="1">
    <location>
        <begin position="5"/>
        <end position="102"/>
    </location>
</feature>
<protein>
    <submittedName>
        <fullName evidence="2">AMP-binding protein</fullName>
    </submittedName>
</protein>
<dbReference type="InterPro" id="IPR000873">
    <property type="entry name" value="AMP-dep_synth/lig_dom"/>
</dbReference>
<comment type="caution">
    <text evidence="2">The sequence shown here is derived from an EMBL/GenBank/DDBJ whole genome shotgun (WGS) entry which is preliminary data.</text>
</comment>
<feature type="domain" description="AMP-dependent synthetase/ligase" evidence="1">
    <location>
        <begin position="120"/>
        <end position="333"/>
    </location>
</feature>
<keyword evidence="3" id="KW-1185">Reference proteome</keyword>
<dbReference type="PANTHER" id="PTHR43767">
    <property type="entry name" value="LONG-CHAIN-FATTY-ACID--COA LIGASE"/>
    <property type="match status" value="1"/>
</dbReference>
<dbReference type="RefSeq" id="WP_377247489.1">
    <property type="nucleotide sequence ID" value="NZ_JBHLXP010000005.1"/>
</dbReference>
<accession>A0ABV6BIK1</accession>
<dbReference type="EMBL" id="JBHLXP010000005">
    <property type="protein sequence ID" value="MFC0050184.1"/>
    <property type="molecule type" value="Genomic_DNA"/>
</dbReference>